<comment type="subcellular location">
    <subcellularLocation>
        <location evidence="1">Membrane</location>
        <topology evidence="1">Multi-pass membrane protein</topology>
    </subcellularLocation>
</comment>
<evidence type="ECO:0000256" key="3">
    <source>
        <dbReference type="ARBA" id="ARBA00022989"/>
    </source>
</evidence>
<dbReference type="GO" id="GO:0042147">
    <property type="term" value="P:retrograde transport, endosome to Golgi"/>
    <property type="evidence" value="ECO:0007669"/>
    <property type="project" value="TreeGrafter"/>
</dbReference>
<dbReference type="InterPro" id="IPR052241">
    <property type="entry name" value="SLC66/Scramblase_ANY1"/>
</dbReference>
<evidence type="ECO:0000256" key="6">
    <source>
        <dbReference type="SAM" id="Phobius"/>
    </source>
</evidence>
<comment type="caution">
    <text evidence="7">The sequence shown here is derived from an EMBL/GenBank/DDBJ whole genome shotgun (WGS) entry which is preliminary data.</text>
</comment>
<dbReference type="PANTHER" id="PTHR14856:SF9">
    <property type="entry name" value="PQ-LOOP REPEAT-CONTAINING PROTEIN 1"/>
    <property type="match status" value="1"/>
</dbReference>
<dbReference type="SMART" id="SM00679">
    <property type="entry name" value="CTNS"/>
    <property type="match status" value="1"/>
</dbReference>
<dbReference type="GO" id="GO:0005768">
    <property type="term" value="C:endosome"/>
    <property type="evidence" value="ECO:0007669"/>
    <property type="project" value="TreeGrafter"/>
</dbReference>
<dbReference type="Pfam" id="PF04193">
    <property type="entry name" value="PQ-loop"/>
    <property type="match status" value="1"/>
</dbReference>
<evidence type="ECO:0000256" key="5">
    <source>
        <dbReference type="SAM" id="MobiDB-lite"/>
    </source>
</evidence>
<dbReference type="Gene3D" id="1.20.1280.290">
    <property type="match status" value="1"/>
</dbReference>
<dbReference type="AlphaFoldDB" id="A0AAV8ZAI2"/>
<keyword evidence="4 6" id="KW-0472">Membrane</keyword>
<evidence type="ECO:0000256" key="4">
    <source>
        <dbReference type="ARBA" id="ARBA00023136"/>
    </source>
</evidence>
<name>A0AAV8ZAI2_9CUCU</name>
<feature type="region of interest" description="Disordered" evidence="5">
    <location>
        <begin position="225"/>
        <end position="265"/>
    </location>
</feature>
<keyword evidence="8" id="KW-1185">Reference proteome</keyword>
<keyword evidence="2 6" id="KW-0812">Transmembrane</keyword>
<gene>
    <name evidence="7" type="ORF">NQ318_020243</name>
</gene>
<dbReference type="PANTHER" id="PTHR14856">
    <property type="entry name" value="PQ-LOOP REPEAT-CONTAINING PROTEIN 1-LIKE PROTEIN"/>
    <property type="match status" value="1"/>
</dbReference>
<sequence length="341" mass="37445">MDWVISDELSITVGTVVGWIGAGAMIIGGCHPLHTPVQANQEDQGCRGFFTVSLFSTFDSEYFTDNVLSLIMNITMFLMIHLCVRVRNRNQLLQARQKIFTDFDAKFFWNWSDFQSYLDCMLVFTIATSLLMYIFIDYIVFVEIVGFLAVFTEAMLGTPQLVKNYRNKSTEGMSMSMVIMWTCGDVFKTIYFLLRSAPVQFWVCGSVQVSVDLLILLQTGDPRKPKADAGEGGGALSSSVNGRGAGGPLGSPKTGLSGAEAPADRTDNCRVVSADVHEAGEVAARVRSGEVSGDPKATVVDIVNSVRRHGAGCDAKKRASHVSYKERAKNKVSMLIHRHTL</sequence>
<evidence type="ECO:0000313" key="7">
    <source>
        <dbReference type="EMBL" id="KAJ8960943.1"/>
    </source>
</evidence>
<dbReference type="GO" id="GO:0016020">
    <property type="term" value="C:membrane"/>
    <property type="evidence" value="ECO:0007669"/>
    <property type="project" value="UniProtKB-SubCell"/>
</dbReference>
<dbReference type="InterPro" id="IPR006603">
    <property type="entry name" value="PQ-loop_rpt"/>
</dbReference>
<feature type="transmembrane region" description="Helical" evidence="6">
    <location>
        <begin position="174"/>
        <end position="193"/>
    </location>
</feature>
<reference evidence="7" key="1">
    <citation type="journal article" date="2023" name="Insect Mol. Biol.">
        <title>Genome sequencing provides insights into the evolution of gene families encoding plant cell wall-degrading enzymes in longhorned beetles.</title>
        <authorList>
            <person name="Shin N.R."/>
            <person name="Okamura Y."/>
            <person name="Kirsch R."/>
            <person name="Pauchet Y."/>
        </authorList>
    </citation>
    <scope>NUCLEOTIDE SEQUENCE</scope>
    <source>
        <strain evidence="7">AMC_N1</strain>
    </source>
</reference>
<keyword evidence="3 6" id="KW-1133">Transmembrane helix</keyword>
<dbReference type="GO" id="GO:0005802">
    <property type="term" value="C:trans-Golgi network"/>
    <property type="evidence" value="ECO:0007669"/>
    <property type="project" value="TreeGrafter"/>
</dbReference>
<evidence type="ECO:0000256" key="1">
    <source>
        <dbReference type="ARBA" id="ARBA00004141"/>
    </source>
</evidence>
<dbReference type="Proteomes" id="UP001162162">
    <property type="component" value="Unassembled WGS sequence"/>
</dbReference>
<evidence type="ECO:0000256" key="2">
    <source>
        <dbReference type="ARBA" id="ARBA00022692"/>
    </source>
</evidence>
<proteinExistence type="predicted"/>
<protein>
    <submittedName>
        <fullName evidence="7">Uncharacterized protein</fullName>
    </submittedName>
</protein>
<dbReference type="EMBL" id="JAPWTK010000007">
    <property type="protein sequence ID" value="KAJ8960943.1"/>
    <property type="molecule type" value="Genomic_DNA"/>
</dbReference>
<dbReference type="GO" id="GO:0005829">
    <property type="term" value="C:cytosol"/>
    <property type="evidence" value="ECO:0007669"/>
    <property type="project" value="GOC"/>
</dbReference>
<evidence type="ECO:0000313" key="8">
    <source>
        <dbReference type="Proteomes" id="UP001162162"/>
    </source>
</evidence>
<dbReference type="GO" id="GO:0045332">
    <property type="term" value="P:phospholipid translocation"/>
    <property type="evidence" value="ECO:0007669"/>
    <property type="project" value="TreeGrafter"/>
</dbReference>
<feature type="transmembrane region" description="Helical" evidence="6">
    <location>
        <begin position="67"/>
        <end position="86"/>
    </location>
</feature>
<dbReference type="FunFam" id="1.20.1280.290:FF:000005">
    <property type="entry name" value="PQ-loop repeat-containing protein 1"/>
    <property type="match status" value="1"/>
</dbReference>
<organism evidence="7 8">
    <name type="scientific">Aromia moschata</name>
    <dbReference type="NCBI Taxonomy" id="1265417"/>
    <lineage>
        <taxon>Eukaryota</taxon>
        <taxon>Metazoa</taxon>
        <taxon>Ecdysozoa</taxon>
        <taxon>Arthropoda</taxon>
        <taxon>Hexapoda</taxon>
        <taxon>Insecta</taxon>
        <taxon>Pterygota</taxon>
        <taxon>Neoptera</taxon>
        <taxon>Endopterygota</taxon>
        <taxon>Coleoptera</taxon>
        <taxon>Polyphaga</taxon>
        <taxon>Cucujiformia</taxon>
        <taxon>Chrysomeloidea</taxon>
        <taxon>Cerambycidae</taxon>
        <taxon>Cerambycinae</taxon>
        <taxon>Callichromatini</taxon>
        <taxon>Aromia</taxon>
    </lineage>
</organism>
<accession>A0AAV8ZAI2</accession>